<reference evidence="1" key="1">
    <citation type="submission" date="2022-04" db="EMBL/GenBank/DDBJ databases">
        <title>Jade perch genome.</title>
        <authorList>
            <person name="Chao B."/>
        </authorList>
    </citation>
    <scope>NUCLEOTIDE SEQUENCE</scope>
    <source>
        <strain evidence="1">CB-2022</strain>
    </source>
</reference>
<evidence type="ECO:0000313" key="1">
    <source>
        <dbReference type="EMBL" id="KAI3357359.1"/>
    </source>
</evidence>
<dbReference type="EMBL" id="CM041549">
    <property type="protein sequence ID" value="KAI3357359.1"/>
    <property type="molecule type" value="Genomic_DNA"/>
</dbReference>
<gene>
    <name evidence="1" type="ORF">L3Q82_015788</name>
</gene>
<dbReference type="Proteomes" id="UP000831701">
    <property type="component" value="Chromosome 19"/>
</dbReference>
<proteinExistence type="predicted"/>
<comment type="caution">
    <text evidence="1">The sequence shown here is derived from an EMBL/GenBank/DDBJ whole genome shotgun (WGS) entry which is preliminary data.</text>
</comment>
<evidence type="ECO:0000313" key="2">
    <source>
        <dbReference type="Proteomes" id="UP000831701"/>
    </source>
</evidence>
<protein>
    <submittedName>
        <fullName evidence="1">Uncharacterized protein</fullName>
    </submittedName>
</protein>
<name>A0ACB8VPB2_9TELE</name>
<organism evidence="1 2">
    <name type="scientific">Scortum barcoo</name>
    <name type="common">barcoo grunter</name>
    <dbReference type="NCBI Taxonomy" id="214431"/>
    <lineage>
        <taxon>Eukaryota</taxon>
        <taxon>Metazoa</taxon>
        <taxon>Chordata</taxon>
        <taxon>Craniata</taxon>
        <taxon>Vertebrata</taxon>
        <taxon>Euteleostomi</taxon>
        <taxon>Actinopterygii</taxon>
        <taxon>Neopterygii</taxon>
        <taxon>Teleostei</taxon>
        <taxon>Neoteleostei</taxon>
        <taxon>Acanthomorphata</taxon>
        <taxon>Eupercaria</taxon>
        <taxon>Centrarchiformes</taxon>
        <taxon>Terapontoidei</taxon>
        <taxon>Terapontidae</taxon>
        <taxon>Scortum</taxon>
    </lineage>
</organism>
<keyword evidence="2" id="KW-1185">Reference proteome</keyword>
<accession>A0ACB8VPB2</accession>
<sequence>MEVGDSTCWRKQTGAQTWVVVPLFKRGTGECVPTTEGSHFSTSQEDPSGYWRGEFGYSRPLDSGGTMRFSSWWWKEHWTSSIPSTGCWRVYREFAQPVHMCFVDLEARHSTHVPQYSVGSAPRWGPRGPLLRAVLSVLFIIFMDRISKRSQGPEGVWFGNHRISSLLFAMMMLSCWLLQARTSSSMLAGAVCKTAECESGT</sequence>